<keyword evidence="2" id="KW-1185">Reference proteome</keyword>
<dbReference type="STRING" id="1108045.GORHZ_053_00340"/>
<name>K6W653_9ACTN</name>
<dbReference type="RefSeq" id="WP_006331124.1">
    <property type="nucleotide sequence ID" value="NZ_BAHC01000053.1"/>
</dbReference>
<dbReference type="Proteomes" id="UP000008363">
    <property type="component" value="Unassembled WGS sequence"/>
</dbReference>
<proteinExistence type="predicted"/>
<comment type="caution">
    <text evidence="1">The sequence shown here is derived from an EMBL/GenBank/DDBJ whole genome shotgun (WGS) entry which is preliminary data.</text>
</comment>
<dbReference type="OrthoDB" id="9822334at2"/>
<gene>
    <name evidence="1" type="ORF">GORHZ_053_00340</name>
</gene>
<evidence type="ECO:0000313" key="2">
    <source>
        <dbReference type="Proteomes" id="UP000008363"/>
    </source>
</evidence>
<dbReference type="EMBL" id="BAHC01000053">
    <property type="protein sequence ID" value="GAB89181.1"/>
    <property type="molecule type" value="Genomic_DNA"/>
</dbReference>
<protein>
    <submittedName>
        <fullName evidence="1">Uncharacterized protein</fullName>
    </submittedName>
</protein>
<organism evidence="1 2">
    <name type="scientific">Gordonia rhizosphera NBRC 16068</name>
    <dbReference type="NCBI Taxonomy" id="1108045"/>
    <lineage>
        <taxon>Bacteria</taxon>
        <taxon>Bacillati</taxon>
        <taxon>Actinomycetota</taxon>
        <taxon>Actinomycetes</taxon>
        <taxon>Mycobacteriales</taxon>
        <taxon>Gordoniaceae</taxon>
        <taxon>Gordonia</taxon>
    </lineage>
</organism>
<reference evidence="1 2" key="1">
    <citation type="submission" date="2012-08" db="EMBL/GenBank/DDBJ databases">
        <title>Whole genome shotgun sequence of Gordonia rhizosphera NBRC 16068.</title>
        <authorList>
            <person name="Takarada H."/>
            <person name="Isaki S."/>
            <person name="Hosoyama A."/>
            <person name="Tsuchikane K."/>
            <person name="Katsumata H."/>
            <person name="Baba S."/>
            <person name="Ohji S."/>
            <person name="Yamazaki S."/>
            <person name="Fujita N."/>
        </authorList>
    </citation>
    <scope>NUCLEOTIDE SEQUENCE [LARGE SCALE GENOMIC DNA]</scope>
    <source>
        <strain evidence="1 2">NBRC 16068</strain>
    </source>
</reference>
<dbReference type="AlphaFoldDB" id="K6W653"/>
<sequence>MTDFTASATLVSTEPKRPPKQVLRLDVTIDATPRGRWILVADSARTGLDVSPRGIHTIDRYQVAPGCDVVWLKGERGVLALRAGADRLVIRGLPVTRWGDADVVGIAETGPITVDGRRLEDLFDTPVLPWPRGEVDAASLSTGTEIVQRLAGDFENPYDVAVADLNARAVEL</sequence>
<accession>K6W653</accession>
<evidence type="ECO:0000313" key="1">
    <source>
        <dbReference type="EMBL" id="GAB89181.1"/>
    </source>
</evidence>